<gene>
    <name evidence="1" type="ORF">EYD45_13595</name>
</gene>
<evidence type="ECO:0000313" key="1">
    <source>
        <dbReference type="EMBL" id="TBN00855.1"/>
    </source>
</evidence>
<dbReference type="EMBL" id="SIRT01000013">
    <property type="protein sequence ID" value="TBN00855.1"/>
    <property type="molecule type" value="Genomic_DNA"/>
</dbReference>
<dbReference type="Proteomes" id="UP000291142">
    <property type="component" value="Unassembled WGS sequence"/>
</dbReference>
<dbReference type="RefSeq" id="WP_130965107.1">
    <property type="nucleotide sequence ID" value="NZ_SIRT01000013.1"/>
</dbReference>
<dbReference type="OrthoDB" id="732094at2"/>
<keyword evidence="2" id="KW-1185">Reference proteome</keyword>
<comment type="caution">
    <text evidence="1">The sequence shown here is derived from an EMBL/GenBank/DDBJ whole genome shotgun (WGS) entry which is preliminary data.</text>
</comment>
<proteinExistence type="predicted"/>
<protein>
    <recommendedName>
        <fullName evidence="3">Tetratricopeptide repeat protein</fullName>
    </recommendedName>
</protein>
<accession>A0A4Q9FDI1</accession>
<evidence type="ECO:0008006" key="3">
    <source>
        <dbReference type="Google" id="ProtNLM"/>
    </source>
</evidence>
<organism evidence="1 2">
    <name type="scientific">Hyunsoonleella flava</name>
    <dbReference type="NCBI Taxonomy" id="2527939"/>
    <lineage>
        <taxon>Bacteria</taxon>
        <taxon>Pseudomonadati</taxon>
        <taxon>Bacteroidota</taxon>
        <taxon>Flavobacteriia</taxon>
        <taxon>Flavobacteriales</taxon>
        <taxon>Flavobacteriaceae</taxon>
    </lineage>
</organism>
<name>A0A4Q9FDI1_9FLAO</name>
<dbReference type="AlphaFoldDB" id="A0A4Q9FDI1"/>
<reference evidence="1 2" key="1">
    <citation type="submission" date="2019-02" db="EMBL/GenBank/DDBJ databases">
        <title>Hyunsoonleella sp., isolated from marine sediment.</title>
        <authorList>
            <person name="Liu B.-T."/>
        </authorList>
    </citation>
    <scope>NUCLEOTIDE SEQUENCE [LARGE SCALE GENOMIC DNA]</scope>
    <source>
        <strain evidence="1 2">T58</strain>
    </source>
</reference>
<evidence type="ECO:0000313" key="2">
    <source>
        <dbReference type="Proteomes" id="UP000291142"/>
    </source>
</evidence>
<sequence>MNDLNTMVSSFSKEEQQRFIAFLEKKNKRQDTKNIQLFKLLRNDELNSKDVCLKLYGTKSNDAYHALRKRLFQSIIHFSANSSLEDENSLQMEVIKYILAARNYLQQKQFKVAFSILKKAEVMAIEHHLFPLLNEIYHTQIQFAYASPTRDLDSLIEKFNNNKEKHLLEDQLNIVYSKLKYKLSHGDHSDFQTMLQNTLSEFNLNILDKLSFKSLYQLITIVTVSAFASNDYLNIESFLIKTYQSILNYKDKEKQPYYHIQILYHIANTLFRNKKFEASQAYLDQMHQLMLQHKKKYYNTFKLKYNLLLSLNYNFSKRQEKAIMLLEPLANVKHPDTESVLDIRLSLIMFYFQNQELKKAHQLFSKFYHSDNWYTEKAGNEWVIKKNLMEILLHIDLGHVNLVESKLLSFKRHHFNYLKTINQHRAITYMNLVQDYLNKPEQITSEAFKNKVETSFDWVKPEQEDIFVMSFYAWLKSKMHKTSLYNTTMELIALSQAKT</sequence>